<name>A0A1F5HCH4_9BACT</name>
<dbReference type="PANTHER" id="PTHR47618:SF1">
    <property type="entry name" value="BIFUNCTIONAL OLIGORIBONUCLEASE AND PAP PHOSPHATASE NRNA"/>
    <property type="match status" value="1"/>
</dbReference>
<dbReference type="InterPro" id="IPR038763">
    <property type="entry name" value="DHH_sf"/>
</dbReference>
<dbReference type="SUPFAM" id="SSF64182">
    <property type="entry name" value="DHH phosphoesterases"/>
    <property type="match status" value="1"/>
</dbReference>
<dbReference type="Gene3D" id="3.90.1640.10">
    <property type="entry name" value="inorganic pyrophosphatase (n-terminal core)"/>
    <property type="match status" value="1"/>
</dbReference>
<reference evidence="1 2" key="1">
    <citation type="journal article" date="2016" name="Nat. Commun.">
        <title>Thousands of microbial genomes shed light on interconnected biogeochemical processes in an aquifer system.</title>
        <authorList>
            <person name="Anantharaman K."/>
            <person name="Brown C.T."/>
            <person name="Hug L.A."/>
            <person name="Sharon I."/>
            <person name="Castelle C.J."/>
            <person name="Probst A.J."/>
            <person name="Thomas B.C."/>
            <person name="Singh A."/>
            <person name="Wilkins M.J."/>
            <person name="Karaoz U."/>
            <person name="Brodie E.L."/>
            <person name="Williams K.H."/>
            <person name="Hubbard S.S."/>
            <person name="Banfield J.F."/>
        </authorList>
    </citation>
    <scope>NUCLEOTIDE SEQUENCE [LARGE SCALE GENOMIC DNA]</scope>
</reference>
<evidence type="ECO:0000313" key="2">
    <source>
        <dbReference type="Proteomes" id="UP000176751"/>
    </source>
</evidence>
<gene>
    <name evidence="1" type="ORF">A2196_02750</name>
</gene>
<protein>
    <recommendedName>
        <fullName evidence="3">DDH domain-containing protein</fullName>
    </recommendedName>
</protein>
<dbReference type="AlphaFoldDB" id="A0A1F5HCH4"/>
<sequence>MAMDQNSNEKALEKITKAGSVSIVVSDSSQLDGLASGLALYLSLVKLGKNVSIFSRIPSVADAQKIYGVDKIGKTQGKSGLTVLIDDAVENVDKVTYFLEGNQLKILIHPIPGSRGISKDQIRLKETITQADLIFSIGFDSQEDLRSQITHEQNISSEAFIINICKGTLNQKFAQVNINDPQAATISELTAKMIQDLALPVNEDIAYNLYTGISEGTQNFSPGRINSQALEIAAWLLKFGVSRSSFARMSNTQEPTYQPSTVTEPDILDRTPKIQEIESKQEYKNAAVSRNWLKPPRIYKGSKSFDREN</sequence>
<organism evidence="1 2">
    <name type="scientific">Candidatus Curtissbacteria bacterium RIFOXYA1_FULL_41_14</name>
    <dbReference type="NCBI Taxonomy" id="1797737"/>
    <lineage>
        <taxon>Bacteria</taxon>
        <taxon>Candidatus Curtissiibacteriota</taxon>
    </lineage>
</organism>
<dbReference type="PANTHER" id="PTHR47618">
    <property type="entry name" value="BIFUNCTIONAL OLIGORIBONUCLEASE AND PAP PHOSPHATASE NRNA"/>
    <property type="match status" value="1"/>
</dbReference>
<evidence type="ECO:0000313" key="1">
    <source>
        <dbReference type="EMBL" id="OGE01779.1"/>
    </source>
</evidence>
<dbReference type="STRING" id="1797737.A2196_02750"/>
<evidence type="ECO:0008006" key="3">
    <source>
        <dbReference type="Google" id="ProtNLM"/>
    </source>
</evidence>
<proteinExistence type="predicted"/>
<dbReference type="EMBL" id="MFCA01000025">
    <property type="protein sequence ID" value="OGE01779.1"/>
    <property type="molecule type" value="Genomic_DNA"/>
</dbReference>
<accession>A0A1F5HCH4</accession>
<dbReference type="Proteomes" id="UP000176751">
    <property type="component" value="Unassembled WGS sequence"/>
</dbReference>
<dbReference type="InterPro" id="IPR051319">
    <property type="entry name" value="Oligoribo/pAp-PDE_c-di-AMP_PDE"/>
</dbReference>
<comment type="caution">
    <text evidence="1">The sequence shown here is derived from an EMBL/GenBank/DDBJ whole genome shotgun (WGS) entry which is preliminary data.</text>
</comment>